<sequence length="149" mass="17029">MYHRVSLTTLSKNEEHLKRAGLDVVSAITFVTAGLNKPEYKHIFSFRRQAYIHFEQNSELPQSLIIKQDIITVANELNLGLDSLLKTLIISSKKATTNNLRSRLKRIIKKIKMKNDDKRDSLQYDSDISLSQDYSSDHSESSINLAALH</sequence>
<evidence type="ECO:0000313" key="1">
    <source>
        <dbReference type="EMBL" id="KAK9721048.1"/>
    </source>
</evidence>
<evidence type="ECO:0000313" key="2">
    <source>
        <dbReference type="Proteomes" id="UP001458880"/>
    </source>
</evidence>
<gene>
    <name evidence="1" type="ORF">QE152_g21759</name>
</gene>
<protein>
    <submittedName>
        <fullName evidence="1">Uncharacterized protein</fullName>
    </submittedName>
</protein>
<keyword evidence="2" id="KW-1185">Reference proteome</keyword>
<accession>A0AAW1KND9</accession>
<dbReference type="Proteomes" id="UP001458880">
    <property type="component" value="Unassembled WGS sequence"/>
</dbReference>
<dbReference type="AlphaFoldDB" id="A0AAW1KND9"/>
<reference evidence="1 2" key="1">
    <citation type="journal article" date="2024" name="BMC Genomics">
        <title>De novo assembly and annotation of Popillia japonica's genome with initial clues to its potential as an invasive pest.</title>
        <authorList>
            <person name="Cucini C."/>
            <person name="Boschi S."/>
            <person name="Funari R."/>
            <person name="Cardaioli E."/>
            <person name="Iannotti N."/>
            <person name="Marturano G."/>
            <person name="Paoli F."/>
            <person name="Bruttini M."/>
            <person name="Carapelli A."/>
            <person name="Frati F."/>
            <person name="Nardi F."/>
        </authorList>
    </citation>
    <scope>NUCLEOTIDE SEQUENCE [LARGE SCALE GENOMIC DNA]</scope>
    <source>
        <strain evidence="1">DMR45628</strain>
    </source>
</reference>
<name>A0AAW1KND9_POPJA</name>
<comment type="caution">
    <text evidence="1">The sequence shown here is derived from an EMBL/GenBank/DDBJ whole genome shotgun (WGS) entry which is preliminary data.</text>
</comment>
<dbReference type="EMBL" id="JASPKY010000204">
    <property type="protein sequence ID" value="KAK9721048.1"/>
    <property type="molecule type" value="Genomic_DNA"/>
</dbReference>
<proteinExistence type="predicted"/>
<organism evidence="1 2">
    <name type="scientific">Popillia japonica</name>
    <name type="common">Japanese beetle</name>
    <dbReference type="NCBI Taxonomy" id="7064"/>
    <lineage>
        <taxon>Eukaryota</taxon>
        <taxon>Metazoa</taxon>
        <taxon>Ecdysozoa</taxon>
        <taxon>Arthropoda</taxon>
        <taxon>Hexapoda</taxon>
        <taxon>Insecta</taxon>
        <taxon>Pterygota</taxon>
        <taxon>Neoptera</taxon>
        <taxon>Endopterygota</taxon>
        <taxon>Coleoptera</taxon>
        <taxon>Polyphaga</taxon>
        <taxon>Scarabaeiformia</taxon>
        <taxon>Scarabaeidae</taxon>
        <taxon>Rutelinae</taxon>
        <taxon>Popillia</taxon>
    </lineage>
</organism>